<dbReference type="InterPro" id="IPR003439">
    <property type="entry name" value="ABC_transporter-like_ATP-bd"/>
</dbReference>
<dbReference type="RefSeq" id="WP_380036417.1">
    <property type="nucleotide sequence ID" value="NZ_JBHSEH010000004.1"/>
</dbReference>
<feature type="domain" description="ABC transporter" evidence="5">
    <location>
        <begin position="6"/>
        <end position="237"/>
    </location>
</feature>
<dbReference type="GO" id="GO:0005524">
    <property type="term" value="F:ATP binding"/>
    <property type="evidence" value="ECO:0007669"/>
    <property type="project" value="UniProtKB-KW"/>
</dbReference>
<dbReference type="PROSITE" id="PS00211">
    <property type="entry name" value="ABC_TRANSPORTER_1"/>
    <property type="match status" value="1"/>
</dbReference>
<proteinExistence type="inferred from homology"/>
<sequence>MTDLVISTSQLTRRFGATVAVDHLDLSIHQGEIYGLLGHNGAGKTTTVRLLNGVLSRDGGDIRVLGLDPAYQADALRRRTGVLTETPSLEDRLTAVENLELYADLYSVPEGAVQHRIHSMLEAFDLLEARHGRVGNFSKGMKQRLALARALLHDPELLFLDEPTSGLDPVSARSVNATITRLAREEGRTVVLCTHDLADAQQLCDRVSVLRHGQVVASGSQEELISRLGLTRRLTVEVARDEAQRATALIQARFSISGIIQGNQIELEQVLREQIPRLLALLHEEAIDVFAVTPHLPTLEDVYFRLHGVQTHTVSA</sequence>
<gene>
    <name evidence="6" type="ORF">ACFOZ9_03400</name>
</gene>
<organism evidence="6 7">
    <name type="scientific">Deinococcus navajonensis</name>
    <dbReference type="NCBI Taxonomy" id="309884"/>
    <lineage>
        <taxon>Bacteria</taxon>
        <taxon>Thermotogati</taxon>
        <taxon>Deinococcota</taxon>
        <taxon>Deinococci</taxon>
        <taxon>Deinococcales</taxon>
        <taxon>Deinococcaceae</taxon>
        <taxon>Deinococcus</taxon>
    </lineage>
</organism>
<keyword evidence="2" id="KW-0813">Transport</keyword>
<evidence type="ECO:0000259" key="5">
    <source>
        <dbReference type="PROSITE" id="PS50893"/>
    </source>
</evidence>
<dbReference type="InterPro" id="IPR027417">
    <property type="entry name" value="P-loop_NTPase"/>
</dbReference>
<keyword evidence="3" id="KW-0547">Nucleotide-binding</keyword>
<keyword evidence="4 6" id="KW-0067">ATP-binding</keyword>
<dbReference type="EMBL" id="JBHSEH010000004">
    <property type="protein sequence ID" value="MFC4425244.1"/>
    <property type="molecule type" value="Genomic_DNA"/>
</dbReference>
<dbReference type="InterPro" id="IPR003593">
    <property type="entry name" value="AAA+_ATPase"/>
</dbReference>
<dbReference type="PROSITE" id="PS50893">
    <property type="entry name" value="ABC_TRANSPORTER_2"/>
    <property type="match status" value="1"/>
</dbReference>
<dbReference type="SUPFAM" id="SSF52540">
    <property type="entry name" value="P-loop containing nucleoside triphosphate hydrolases"/>
    <property type="match status" value="1"/>
</dbReference>
<dbReference type="Gene3D" id="3.40.50.300">
    <property type="entry name" value="P-loop containing nucleotide triphosphate hydrolases"/>
    <property type="match status" value="1"/>
</dbReference>
<keyword evidence="7" id="KW-1185">Reference proteome</keyword>
<dbReference type="InterPro" id="IPR017871">
    <property type="entry name" value="ABC_transporter-like_CS"/>
</dbReference>
<name>A0ABV8XI38_9DEIO</name>
<reference evidence="7" key="1">
    <citation type="journal article" date="2019" name="Int. J. Syst. Evol. Microbiol.">
        <title>The Global Catalogue of Microorganisms (GCM) 10K type strain sequencing project: providing services to taxonomists for standard genome sequencing and annotation.</title>
        <authorList>
            <consortium name="The Broad Institute Genomics Platform"/>
            <consortium name="The Broad Institute Genome Sequencing Center for Infectious Disease"/>
            <person name="Wu L."/>
            <person name="Ma J."/>
        </authorList>
    </citation>
    <scope>NUCLEOTIDE SEQUENCE [LARGE SCALE GENOMIC DNA]</scope>
    <source>
        <strain evidence="7">CCUG 56029</strain>
    </source>
</reference>
<dbReference type="PANTHER" id="PTHR42711:SF5">
    <property type="entry name" value="ABC TRANSPORTER ATP-BINDING PROTEIN NATA"/>
    <property type="match status" value="1"/>
</dbReference>
<dbReference type="SMART" id="SM00382">
    <property type="entry name" value="AAA"/>
    <property type="match status" value="1"/>
</dbReference>
<comment type="similarity">
    <text evidence="1">Belongs to the ABC transporter superfamily.</text>
</comment>
<evidence type="ECO:0000256" key="1">
    <source>
        <dbReference type="ARBA" id="ARBA00005417"/>
    </source>
</evidence>
<dbReference type="PANTHER" id="PTHR42711">
    <property type="entry name" value="ABC TRANSPORTER ATP-BINDING PROTEIN"/>
    <property type="match status" value="1"/>
</dbReference>
<comment type="caution">
    <text evidence="6">The sequence shown here is derived from an EMBL/GenBank/DDBJ whole genome shotgun (WGS) entry which is preliminary data.</text>
</comment>
<evidence type="ECO:0000256" key="2">
    <source>
        <dbReference type="ARBA" id="ARBA00022448"/>
    </source>
</evidence>
<evidence type="ECO:0000313" key="6">
    <source>
        <dbReference type="EMBL" id="MFC4425244.1"/>
    </source>
</evidence>
<evidence type="ECO:0000256" key="4">
    <source>
        <dbReference type="ARBA" id="ARBA00022840"/>
    </source>
</evidence>
<evidence type="ECO:0000256" key="3">
    <source>
        <dbReference type="ARBA" id="ARBA00022741"/>
    </source>
</evidence>
<dbReference type="InterPro" id="IPR050763">
    <property type="entry name" value="ABC_transporter_ATP-binding"/>
</dbReference>
<accession>A0ABV8XI38</accession>
<protein>
    <submittedName>
        <fullName evidence="6">ABC transporter ATP-binding protein</fullName>
    </submittedName>
</protein>
<dbReference type="Pfam" id="PF00005">
    <property type="entry name" value="ABC_tran"/>
    <property type="match status" value="1"/>
</dbReference>
<dbReference type="Proteomes" id="UP001595998">
    <property type="component" value="Unassembled WGS sequence"/>
</dbReference>
<evidence type="ECO:0000313" key="7">
    <source>
        <dbReference type="Proteomes" id="UP001595998"/>
    </source>
</evidence>